<name>A0A2V1E6E9_9PLEO</name>
<dbReference type="PANTHER" id="PTHR48079:SF6">
    <property type="entry name" value="NAD(P)-BINDING DOMAIN-CONTAINING PROTEIN-RELATED"/>
    <property type="match status" value="1"/>
</dbReference>
<dbReference type="PANTHER" id="PTHR48079">
    <property type="entry name" value="PROTEIN YEEZ"/>
    <property type="match status" value="1"/>
</dbReference>
<keyword evidence="4" id="KW-1185">Reference proteome</keyword>
<evidence type="ECO:0000256" key="1">
    <source>
        <dbReference type="SAM" id="Phobius"/>
    </source>
</evidence>
<keyword evidence="1" id="KW-1133">Transmembrane helix</keyword>
<evidence type="ECO:0000313" key="4">
    <source>
        <dbReference type="Proteomes" id="UP000244855"/>
    </source>
</evidence>
<dbReference type="GO" id="GO:0004029">
    <property type="term" value="F:aldehyde dehydrogenase (NAD+) activity"/>
    <property type="evidence" value="ECO:0007669"/>
    <property type="project" value="TreeGrafter"/>
</dbReference>
<dbReference type="Gene3D" id="3.40.50.720">
    <property type="entry name" value="NAD(P)-binding Rossmann-like Domain"/>
    <property type="match status" value="1"/>
</dbReference>
<dbReference type="STRING" id="97972.A0A2V1E6E9"/>
<dbReference type="AlphaFoldDB" id="A0A2V1E6E9"/>
<evidence type="ECO:0000259" key="2">
    <source>
        <dbReference type="Pfam" id="PF05368"/>
    </source>
</evidence>
<keyword evidence="1" id="KW-0812">Transmembrane</keyword>
<accession>A0A2V1E6E9</accession>
<dbReference type="InterPro" id="IPR051783">
    <property type="entry name" value="NAD(P)-dependent_oxidoreduct"/>
</dbReference>
<organism evidence="3 4">
    <name type="scientific">Periconia macrospinosa</name>
    <dbReference type="NCBI Taxonomy" id="97972"/>
    <lineage>
        <taxon>Eukaryota</taxon>
        <taxon>Fungi</taxon>
        <taxon>Dikarya</taxon>
        <taxon>Ascomycota</taxon>
        <taxon>Pezizomycotina</taxon>
        <taxon>Dothideomycetes</taxon>
        <taxon>Pleosporomycetidae</taxon>
        <taxon>Pleosporales</taxon>
        <taxon>Massarineae</taxon>
        <taxon>Periconiaceae</taxon>
        <taxon>Periconia</taxon>
    </lineage>
</organism>
<gene>
    <name evidence="3" type="ORF">DM02DRAFT_681571</name>
</gene>
<dbReference type="Proteomes" id="UP000244855">
    <property type="component" value="Unassembled WGS sequence"/>
</dbReference>
<dbReference type="GO" id="GO:0005737">
    <property type="term" value="C:cytoplasm"/>
    <property type="evidence" value="ECO:0007669"/>
    <property type="project" value="TreeGrafter"/>
</dbReference>
<dbReference type="Pfam" id="PF05368">
    <property type="entry name" value="NmrA"/>
    <property type="match status" value="1"/>
</dbReference>
<feature type="domain" description="NmrA-like" evidence="2">
    <location>
        <begin position="9"/>
        <end position="87"/>
    </location>
</feature>
<dbReference type="OrthoDB" id="2130169at2759"/>
<dbReference type="EMBL" id="KZ805310">
    <property type="protein sequence ID" value="PVI06127.1"/>
    <property type="molecule type" value="Genomic_DNA"/>
</dbReference>
<feature type="transmembrane region" description="Helical" evidence="1">
    <location>
        <begin position="6"/>
        <end position="27"/>
    </location>
</feature>
<dbReference type="SUPFAM" id="SSF51735">
    <property type="entry name" value="NAD(P)-binding Rossmann-fold domains"/>
    <property type="match status" value="1"/>
</dbReference>
<keyword evidence="1" id="KW-0472">Membrane</keyword>
<sequence>MSPPTPLPTLFITGALGYIGGTILTVLKRSQPSILVRALVRDDTQASLLSTFYGHTVTPIIGDLSDLQMLKEEAAKADIVIQATGDNREAVLALMEGTTLNPKHTSQIVKEKPIFMQISGASNVGHTKLGENSPRVWSDVHDWDDILGLEETRISVGTDNAIRKFAGEMDVRSLIVSPPTILGRGLGAGRKETHQRTMYDLIVKNGAAVLGGEGTNAWSTVSIEDLGRACVFLLEEGMKGHESRLKFGKNGYYFVEAFELAVADRVKACAERLYREGRIPTPNVSTKTIEEFQRELGFFESYLFCSSSRVKADKLRGLGWKPLDLDWLRMVQEAPGYRC</sequence>
<protein>
    <submittedName>
        <fullName evidence="3">NAD(P)-binding protein</fullName>
    </submittedName>
</protein>
<dbReference type="InterPro" id="IPR036291">
    <property type="entry name" value="NAD(P)-bd_dom_sf"/>
</dbReference>
<proteinExistence type="predicted"/>
<dbReference type="InterPro" id="IPR008030">
    <property type="entry name" value="NmrA-like"/>
</dbReference>
<evidence type="ECO:0000313" key="3">
    <source>
        <dbReference type="EMBL" id="PVI06127.1"/>
    </source>
</evidence>
<reference evidence="3 4" key="1">
    <citation type="journal article" date="2018" name="Sci. Rep.">
        <title>Comparative genomics provides insights into the lifestyle and reveals functional heterogeneity of dark septate endophytic fungi.</title>
        <authorList>
            <person name="Knapp D.G."/>
            <person name="Nemeth J.B."/>
            <person name="Barry K."/>
            <person name="Hainaut M."/>
            <person name="Henrissat B."/>
            <person name="Johnson J."/>
            <person name="Kuo A."/>
            <person name="Lim J.H.P."/>
            <person name="Lipzen A."/>
            <person name="Nolan M."/>
            <person name="Ohm R.A."/>
            <person name="Tamas L."/>
            <person name="Grigoriev I.V."/>
            <person name="Spatafora J.W."/>
            <person name="Nagy L.G."/>
            <person name="Kovacs G.M."/>
        </authorList>
    </citation>
    <scope>NUCLEOTIDE SEQUENCE [LARGE SCALE GENOMIC DNA]</scope>
    <source>
        <strain evidence="3 4">DSE2036</strain>
    </source>
</reference>